<dbReference type="AlphaFoldDB" id="A0A167QSY5"/>
<dbReference type="GeneID" id="28991258"/>
<organism evidence="1 2">
    <name type="scientific">Phycomyces blakesleeanus (strain ATCC 8743b / DSM 1359 / FGSC 10004 / NBRC 33097 / NRRL 1555)</name>
    <dbReference type="NCBI Taxonomy" id="763407"/>
    <lineage>
        <taxon>Eukaryota</taxon>
        <taxon>Fungi</taxon>
        <taxon>Fungi incertae sedis</taxon>
        <taxon>Mucoromycota</taxon>
        <taxon>Mucoromycotina</taxon>
        <taxon>Mucoromycetes</taxon>
        <taxon>Mucorales</taxon>
        <taxon>Phycomycetaceae</taxon>
        <taxon>Phycomyces</taxon>
    </lineage>
</organism>
<dbReference type="RefSeq" id="XP_018298249.1">
    <property type="nucleotide sequence ID" value="XM_018430352.1"/>
</dbReference>
<accession>A0A167QSY5</accession>
<dbReference type="STRING" id="763407.A0A167QSY5"/>
<dbReference type="Gene3D" id="3.30.420.10">
    <property type="entry name" value="Ribonuclease H-like superfamily/Ribonuclease H"/>
    <property type="match status" value="1"/>
</dbReference>
<dbReference type="Proteomes" id="UP000077315">
    <property type="component" value="Unassembled WGS sequence"/>
</dbReference>
<dbReference type="EMBL" id="KV440972">
    <property type="protein sequence ID" value="OAD80209.1"/>
    <property type="molecule type" value="Genomic_DNA"/>
</dbReference>
<dbReference type="VEuPathDB" id="FungiDB:PHYBLDRAFT_140212"/>
<sequence>MAQILQAKSLSIEAHLRQGMSAAKVAAIVGLSDTTIKRHRQKLGIPAFEGKGRPTQINTMLPCHIVARQLCSEGSTVQPPAIRTLLKASGFTCEQEQPLKMKSNPTIHKKCMEFARNYINYTVEDWKLVIFSDESKDASPPVHAGGHIMVWGCFSSKGHDKIVKIVENMDSPKYVAVLQQGLLETLEEQNLSKSEIKFLHAYSKNKLYKHKKAAKSMREL</sequence>
<keyword evidence="2" id="KW-1185">Reference proteome</keyword>
<gene>
    <name evidence="1" type="ORF">PHYBLDRAFT_140212</name>
</gene>
<dbReference type="InterPro" id="IPR036397">
    <property type="entry name" value="RNaseH_sf"/>
</dbReference>
<protein>
    <recommendedName>
        <fullName evidence="3">Homeodomain-like DNA binding domain-containing transcription factor</fullName>
    </recommendedName>
</protein>
<evidence type="ECO:0008006" key="3">
    <source>
        <dbReference type="Google" id="ProtNLM"/>
    </source>
</evidence>
<proteinExistence type="predicted"/>
<evidence type="ECO:0000313" key="2">
    <source>
        <dbReference type="Proteomes" id="UP000077315"/>
    </source>
</evidence>
<evidence type="ECO:0000313" key="1">
    <source>
        <dbReference type="EMBL" id="OAD80209.1"/>
    </source>
</evidence>
<name>A0A167QSY5_PHYB8</name>
<dbReference type="InParanoid" id="A0A167QSY5"/>
<dbReference type="GO" id="GO:0003676">
    <property type="term" value="F:nucleic acid binding"/>
    <property type="evidence" value="ECO:0007669"/>
    <property type="project" value="InterPro"/>
</dbReference>
<reference evidence="2" key="1">
    <citation type="submission" date="2015-06" db="EMBL/GenBank/DDBJ databases">
        <title>Expansion of signal transduction pathways in fungi by whole-genome duplication.</title>
        <authorList>
            <consortium name="DOE Joint Genome Institute"/>
            <person name="Corrochano L.M."/>
            <person name="Kuo A."/>
            <person name="Marcet-Houben M."/>
            <person name="Polaino S."/>
            <person name="Salamov A."/>
            <person name="Villalobos J.M."/>
            <person name="Alvarez M.I."/>
            <person name="Avalos J."/>
            <person name="Benito E.P."/>
            <person name="Benoit I."/>
            <person name="Burger G."/>
            <person name="Camino L.P."/>
            <person name="Canovas D."/>
            <person name="Cerda-Olmedo E."/>
            <person name="Cheng J.-F."/>
            <person name="Dominguez A."/>
            <person name="Elias M."/>
            <person name="Eslava A.P."/>
            <person name="Glaser F."/>
            <person name="Grimwood J."/>
            <person name="Gutierrez G."/>
            <person name="Heitman J."/>
            <person name="Henrissat B."/>
            <person name="Iturriaga E.A."/>
            <person name="Lang B.F."/>
            <person name="Lavin J.L."/>
            <person name="Lee S."/>
            <person name="Li W."/>
            <person name="Lindquist E."/>
            <person name="Lopez-Garcia S."/>
            <person name="Luque E.M."/>
            <person name="Marcos A.T."/>
            <person name="Martin J."/>
            <person name="McCluskey K."/>
            <person name="Medina H.R."/>
            <person name="Miralles-Duran A."/>
            <person name="Miyazaki A."/>
            <person name="Munoz-Torres E."/>
            <person name="Oguiza J.A."/>
            <person name="Ohm R."/>
            <person name="Olmedo M."/>
            <person name="Orejas M."/>
            <person name="Ortiz-Castellanos L."/>
            <person name="Pisabarro A.G."/>
            <person name="Rodriguez-Romero J."/>
            <person name="Ruiz-Herrera J."/>
            <person name="Ruiz-Vazquez R."/>
            <person name="Sanz C."/>
            <person name="Schackwitz W."/>
            <person name="Schmutz J."/>
            <person name="Shahriari M."/>
            <person name="Shelest E."/>
            <person name="Silva-Franco F."/>
            <person name="Soanes D."/>
            <person name="Syed K."/>
            <person name="Tagua V.G."/>
            <person name="Talbot N.J."/>
            <person name="Thon M."/>
            <person name="De vries R.P."/>
            <person name="Wiebenga A."/>
            <person name="Yadav J.S."/>
            <person name="Braun E.L."/>
            <person name="Baker S."/>
            <person name="Garre V."/>
            <person name="Horwitz B."/>
            <person name="Torres-Martinez S."/>
            <person name="Idnurm A."/>
            <person name="Herrera-Estrella A."/>
            <person name="Gabaldon T."/>
            <person name="Grigoriev I.V."/>
        </authorList>
    </citation>
    <scope>NUCLEOTIDE SEQUENCE [LARGE SCALE GENOMIC DNA]</scope>
    <source>
        <strain evidence="2">NRRL 1555(-)</strain>
    </source>
</reference>
<dbReference type="OrthoDB" id="2205473at2759"/>